<dbReference type="SUPFAM" id="SSF54001">
    <property type="entry name" value="Cysteine proteinases"/>
    <property type="match status" value="1"/>
</dbReference>
<gene>
    <name evidence="1" type="ORF">GTH32_00680</name>
</gene>
<evidence type="ECO:0000313" key="2">
    <source>
        <dbReference type="Proteomes" id="UP000470213"/>
    </source>
</evidence>
<dbReference type="Gene3D" id="3.90.1720.10">
    <property type="entry name" value="endopeptidase domain like (from Nostoc punctiforme)"/>
    <property type="match status" value="1"/>
</dbReference>
<keyword evidence="2" id="KW-1185">Reference proteome</keyword>
<dbReference type="EMBL" id="JAAAWN010000001">
    <property type="protein sequence ID" value="NDV89710.1"/>
    <property type="molecule type" value="Genomic_DNA"/>
</dbReference>
<sequence>MLEHQPYHLVREHMRPGDIIAFGGNSLFSRWTKFTTGSVVTHIAVVLHTNMPDKLSGSYVNKIMEATIYNGKQGVMTNRLSERINNYNGHMWWLPLGRQARDRFNQNHHAFFNFMHEQHGKPYDIFQLFGSAVDTFDGHPLLKSISYNEENFSRWFCSELVAEGLKTARVIEDVNSSEVTPIDICRFSIFQGRYVQVKGTSQPIEGFNSLSAERWGKLDFAPNNLMGS</sequence>
<dbReference type="AlphaFoldDB" id="A0A7X5LJ63"/>
<name>A0A7X5LJ63_9ALTE</name>
<organism evidence="1 2">
    <name type="scientific">Alteromonas profundi</name>
    <dbReference type="NCBI Taxonomy" id="2696062"/>
    <lineage>
        <taxon>Bacteria</taxon>
        <taxon>Pseudomonadati</taxon>
        <taxon>Pseudomonadota</taxon>
        <taxon>Gammaproteobacteria</taxon>
        <taxon>Alteromonadales</taxon>
        <taxon>Alteromonadaceae</taxon>
        <taxon>Alteromonas/Salinimonas group</taxon>
        <taxon>Alteromonas</taxon>
    </lineage>
</organism>
<comment type="caution">
    <text evidence="1">The sequence shown here is derived from an EMBL/GenBank/DDBJ whole genome shotgun (WGS) entry which is preliminary data.</text>
</comment>
<reference evidence="1 2" key="1">
    <citation type="submission" date="2020-01" db="EMBL/GenBank/DDBJ databases">
        <authorList>
            <person name="Chen J."/>
            <person name="Zhu S."/>
            <person name="Yang J."/>
        </authorList>
    </citation>
    <scope>NUCLEOTIDE SEQUENCE [LARGE SCALE GENOMIC DNA]</scope>
    <source>
        <strain evidence="1 2">345S023</strain>
    </source>
</reference>
<proteinExistence type="predicted"/>
<protein>
    <submittedName>
        <fullName evidence="1">Uncharacterized protein</fullName>
    </submittedName>
</protein>
<dbReference type="Proteomes" id="UP000470213">
    <property type="component" value="Unassembled WGS sequence"/>
</dbReference>
<dbReference type="RefSeq" id="WP_163083307.1">
    <property type="nucleotide sequence ID" value="NZ_JAAAWN010000001.1"/>
</dbReference>
<evidence type="ECO:0000313" key="1">
    <source>
        <dbReference type="EMBL" id="NDV89710.1"/>
    </source>
</evidence>
<dbReference type="InterPro" id="IPR038765">
    <property type="entry name" value="Papain-like_cys_pep_sf"/>
</dbReference>
<accession>A0A7X5LJ63</accession>